<keyword evidence="3" id="KW-1185">Reference proteome</keyword>
<name>A0A4Y7T2P0_COPMI</name>
<reference evidence="2 3" key="1">
    <citation type="journal article" date="2019" name="Nat. Ecol. Evol.">
        <title>Megaphylogeny resolves global patterns of mushroom evolution.</title>
        <authorList>
            <person name="Varga T."/>
            <person name="Krizsan K."/>
            <person name="Foldi C."/>
            <person name="Dima B."/>
            <person name="Sanchez-Garcia M."/>
            <person name="Sanchez-Ramirez S."/>
            <person name="Szollosi G.J."/>
            <person name="Szarkandi J.G."/>
            <person name="Papp V."/>
            <person name="Albert L."/>
            <person name="Andreopoulos W."/>
            <person name="Angelini C."/>
            <person name="Antonin V."/>
            <person name="Barry K.W."/>
            <person name="Bougher N.L."/>
            <person name="Buchanan P."/>
            <person name="Buyck B."/>
            <person name="Bense V."/>
            <person name="Catcheside P."/>
            <person name="Chovatia M."/>
            <person name="Cooper J."/>
            <person name="Damon W."/>
            <person name="Desjardin D."/>
            <person name="Finy P."/>
            <person name="Geml J."/>
            <person name="Haridas S."/>
            <person name="Hughes K."/>
            <person name="Justo A."/>
            <person name="Karasinski D."/>
            <person name="Kautmanova I."/>
            <person name="Kiss B."/>
            <person name="Kocsube S."/>
            <person name="Kotiranta H."/>
            <person name="LaButti K.M."/>
            <person name="Lechner B.E."/>
            <person name="Liimatainen K."/>
            <person name="Lipzen A."/>
            <person name="Lukacs Z."/>
            <person name="Mihaltcheva S."/>
            <person name="Morgado L.N."/>
            <person name="Niskanen T."/>
            <person name="Noordeloos M.E."/>
            <person name="Ohm R.A."/>
            <person name="Ortiz-Santana B."/>
            <person name="Ovrebo C."/>
            <person name="Racz N."/>
            <person name="Riley R."/>
            <person name="Savchenko A."/>
            <person name="Shiryaev A."/>
            <person name="Soop K."/>
            <person name="Spirin V."/>
            <person name="Szebenyi C."/>
            <person name="Tomsovsky M."/>
            <person name="Tulloss R.E."/>
            <person name="Uehling J."/>
            <person name="Grigoriev I.V."/>
            <person name="Vagvolgyi C."/>
            <person name="Papp T."/>
            <person name="Martin F.M."/>
            <person name="Miettinen O."/>
            <person name="Hibbett D.S."/>
            <person name="Nagy L.G."/>
        </authorList>
    </citation>
    <scope>NUCLEOTIDE SEQUENCE [LARGE SCALE GENOMIC DNA]</scope>
    <source>
        <strain evidence="2 3">FP101781</strain>
    </source>
</reference>
<evidence type="ECO:0000313" key="2">
    <source>
        <dbReference type="EMBL" id="TEB28218.1"/>
    </source>
</evidence>
<accession>A0A4Y7T2P0</accession>
<organism evidence="2 3">
    <name type="scientific">Coprinellus micaceus</name>
    <name type="common">Glistening ink-cap mushroom</name>
    <name type="synonym">Coprinus micaceus</name>
    <dbReference type="NCBI Taxonomy" id="71717"/>
    <lineage>
        <taxon>Eukaryota</taxon>
        <taxon>Fungi</taxon>
        <taxon>Dikarya</taxon>
        <taxon>Basidiomycota</taxon>
        <taxon>Agaricomycotina</taxon>
        <taxon>Agaricomycetes</taxon>
        <taxon>Agaricomycetidae</taxon>
        <taxon>Agaricales</taxon>
        <taxon>Agaricineae</taxon>
        <taxon>Psathyrellaceae</taxon>
        <taxon>Coprinellus</taxon>
    </lineage>
</organism>
<feature type="region of interest" description="Disordered" evidence="1">
    <location>
        <begin position="1"/>
        <end position="50"/>
    </location>
</feature>
<dbReference type="EMBL" id="QPFP01000034">
    <property type="protein sequence ID" value="TEB28218.1"/>
    <property type="molecule type" value="Genomic_DNA"/>
</dbReference>
<dbReference type="Proteomes" id="UP000298030">
    <property type="component" value="Unassembled WGS sequence"/>
</dbReference>
<comment type="caution">
    <text evidence="2">The sequence shown here is derived from an EMBL/GenBank/DDBJ whole genome shotgun (WGS) entry which is preliminary data.</text>
</comment>
<evidence type="ECO:0000256" key="1">
    <source>
        <dbReference type="SAM" id="MobiDB-lite"/>
    </source>
</evidence>
<sequence length="101" mass="11114">MPKSNTSQDANDLNVDQMNISNDSGTRNDQSVTNVTNHVRGDGNTTTTLYDASRHNTTNVHYGDNNNTSTHNYGPINNYNAPVNNNYGAGSAFLFHQRLPQ</sequence>
<proteinExistence type="predicted"/>
<protein>
    <submittedName>
        <fullName evidence="2">Uncharacterized protein</fullName>
    </submittedName>
</protein>
<gene>
    <name evidence="2" type="ORF">FA13DRAFT_1794205</name>
</gene>
<dbReference type="AlphaFoldDB" id="A0A4Y7T2P0"/>
<evidence type="ECO:0000313" key="3">
    <source>
        <dbReference type="Proteomes" id="UP000298030"/>
    </source>
</evidence>